<dbReference type="InterPro" id="IPR000089">
    <property type="entry name" value="Biotin_lipoyl"/>
</dbReference>
<proteinExistence type="inferred from homology"/>
<dbReference type="SUPFAM" id="SSF52777">
    <property type="entry name" value="CoA-dependent acyltransferases"/>
    <property type="match status" value="1"/>
</dbReference>
<name>A0A1M4VZ93_9FIRM</name>
<dbReference type="PANTHER" id="PTHR43178:SF5">
    <property type="entry name" value="LIPOAMIDE ACYLTRANSFERASE COMPONENT OF BRANCHED-CHAIN ALPHA-KETO ACID DEHYDROGENASE COMPLEX, MITOCHONDRIAL"/>
    <property type="match status" value="1"/>
</dbReference>
<dbReference type="Gene3D" id="2.40.50.100">
    <property type="match status" value="1"/>
</dbReference>
<dbReference type="GO" id="GO:0005737">
    <property type="term" value="C:cytoplasm"/>
    <property type="evidence" value="ECO:0007669"/>
    <property type="project" value="TreeGrafter"/>
</dbReference>
<keyword evidence="10" id="KW-1185">Reference proteome</keyword>
<dbReference type="OrthoDB" id="9805770at2"/>
<dbReference type="InterPro" id="IPR023213">
    <property type="entry name" value="CAT-like_dom_sf"/>
</dbReference>
<evidence type="ECO:0000256" key="1">
    <source>
        <dbReference type="ARBA" id="ARBA00001938"/>
    </source>
</evidence>
<evidence type="ECO:0000256" key="4">
    <source>
        <dbReference type="ARBA" id="ARBA00022823"/>
    </source>
</evidence>
<dbReference type="Pfam" id="PF00198">
    <property type="entry name" value="2-oxoacid_dh"/>
    <property type="match status" value="1"/>
</dbReference>
<evidence type="ECO:0000259" key="8">
    <source>
        <dbReference type="PROSITE" id="PS51826"/>
    </source>
</evidence>
<dbReference type="RefSeq" id="WP_073270155.1">
    <property type="nucleotide sequence ID" value="NZ_FQTU01000006.1"/>
</dbReference>
<keyword evidence="9" id="KW-0670">Pyruvate</keyword>
<dbReference type="Gene3D" id="4.10.320.10">
    <property type="entry name" value="E3-binding domain"/>
    <property type="match status" value="1"/>
</dbReference>
<dbReference type="Pfam" id="PF02817">
    <property type="entry name" value="E3_binding"/>
    <property type="match status" value="1"/>
</dbReference>
<feature type="domain" description="Lipoyl-binding" evidence="7">
    <location>
        <begin position="2"/>
        <end position="77"/>
    </location>
</feature>
<sequence>MAHVVNMPQIGLNEESNMISSWQKEVGDKVSVGDVLFSIETDKSSMDVESEFEGVLLKKFYDEWDACEVLTPVCIIGEEGEDVSDYVVGEDKPAESKPLEEAKEVKEVSVEVSKIDEQPSETEKIFTGISPRAKNLAKKQGVDFNLAKGSGPYGRIIERDIYKLMKEGPVATKAAALSGKDASVEGTGMGGKVTTSDLGKQAIGESTGAKTESEYSIEKLSNVRKIISANLVASLQNTAQLTLNASFDATEILNYRQIVKANSDEDVAKITLNDMVMYAVARTVKDFSYMNAHLVDEEMRMFKDVNLGFACDSPRGLMVPTLRGANKLSLLEVSKGIKTLAGQCQQGNIDPAKLQGATFTVTNLGNLGVENFTPVINPPQTGILGIGKIEYKIKKTEDGFVNYPAMYLSLTIDHRAVDGAPGARFIQSLMENLENFSVLLAK</sequence>
<dbReference type="AlphaFoldDB" id="A0A1M4VZ93"/>
<dbReference type="STRING" id="1120975.SAMN02746064_01111"/>
<accession>A0A1M4VZ93</accession>
<comment type="similarity">
    <text evidence="2 6">Belongs to the 2-oxoacid dehydrogenase family.</text>
</comment>
<dbReference type="SUPFAM" id="SSF47005">
    <property type="entry name" value="Peripheral subunit-binding domain of 2-oxo acid dehydrogenase complex"/>
    <property type="match status" value="1"/>
</dbReference>
<dbReference type="Proteomes" id="UP000184251">
    <property type="component" value="Unassembled WGS sequence"/>
</dbReference>
<dbReference type="InterPro" id="IPR050743">
    <property type="entry name" value="2-oxoacid_DH_E2_comp"/>
</dbReference>
<evidence type="ECO:0000256" key="6">
    <source>
        <dbReference type="RuleBase" id="RU003423"/>
    </source>
</evidence>
<dbReference type="PANTHER" id="PTHR43178">
    <property type="entry name" value="DIHYDROLIPOAMIDE ACETYLTRANSFERASE COMPONENT OF PYRUVATE DEHYDROGENASE COMPLEX"/>
    <property type="match status" value="1"/>
</dbReference>
<evidence type="ECO:0000256" key="5">
    <source>
        <dbReference type="ARBA" id="ARBA00023315"/>
    </source>
</evidence>
<dbReference type="InterPro" id="IPR004167">
    <property type="entry name" value="PSBD"/>
</dbReference>
<reference evidence="9 10" key="1">
    <citation type="submission" date="2016-11" db="EMBL/GenBank/DDBJ databases">
        <authorList>
            <person name="Jaros S."/>
            <person name="Januszkiewicz K."/>
            <person name="Wedrychowicz H."/>
        </authorList>
    </citation>
    <scope>NUCLEOTIDE SEQUENCE [LARGE SCALE GENOMIC DNA]</scope>
    <source>
        <strain evidence="9 10">DSM 14828</strain>
    </source>
</reference>
<organism evidence="9 10">
    <name type="scientific">Alkalibacter saccharofermentans DSM 14828</name>
    <dbReference type="NCBI Taxonomy" id="1120975"/>
    <lineage>
        <taxon>Bacteria</taxon>
        <taxon>Bacillati</taxon>
        <taxon>Bacillota</taxon>
        <taxon>Clostridia</taxon>
        <taxon>Eubacteriales</taxon>
        <taxon>Eubacteriaceae</taxon>
        <taxon>Alkalibacter</taxon>
    </lineage>
</organism>
<comment type="cofactor">
    <cofactor evidence="1 6">
        <name>(R)-lipoate</name>
        <dbReference type="ChEBI" id="CHEBI:83088"/>
    </cofactor>
</comment>
<dbReference type="EMBL" id="FQTU01000006">
    <property type="protein sequence ID" value="SHE74364.1"/>
    <property type="molecule type" value="Genomic_DNA"/>
</dbReference>
<evidence type="ECO:0000256" key="2">
    <source>
        <dbReference type="ARBA" id="ARBA00007317"/>
    </source>
</evidence>
<gene>
    <name evidence="9" type="ORF">SAMN02746064_01111</name>
</gene>
<dbReference type="SUPFAM" id="SSF51230">
    <property type="entry name" value="Single hybrid motif"/>
    <property type="match status" value="1"/>
</dbReference>
<dbReference type="Gene3D" id="3.30.559.10">
    <property type="entry name" value="Chloramphenicol acetyltransferase-like domain"/>
    <property type="match status" value="1"/>
</dbReference>
<dbReference type="InterPro" id="IPR003016">
    <property type="entry name" value="2-oxoA_DH_lipoyl-BS"/>
</dbReference>
<dbReference type="PROSITE" id="PS51826">
    <property type="entry name" value="PSBD"/>
    <property type="match status" value="1"/>
</dbReference>
<dbReference type="GO" id="GO:0016407">
    <property type="term" value="F:acetyltransferase activity"/>
    <property type="evidence" value="ECO:0007669"/>
    <property type="project" value="TreeGrafter"/>
</dbReference>
<evidence type="ECO:0000259" key="7">
    <source>
        <dbReference type="PROSITE" id="PS50968"/>
    </source>
</evidence>
<evidence type="ECO:0000256" key="3">
    <source>
        <dbReference type="ARBA" id="ARBA00022679"/>
    </source>
</evidence>
<dbReference type="EC" id="2.3.1.-" evidence="6"/>
<dbReference type="Pfam" id="PF00364">
    <property type="entry name" value="Biotin_lipoyl"/>
    <property type="match status" value="1"/>
</dbReference>
<dbReference type="CDD" id="cd06849">
    <property type="entry name" value="lipoyl_domain"/>
    <property type="match status" value="1"/>
</dbReference>
<dbReference type="PROSITE" id="PS00189">
    <property type="entry name" value="LIPOYL"/>
    <property type="match status" value="1"/>
</dbReference>
<evidence type="ECO:0000313" key="9">
    <source>
        <dbReference type="EMBL" id="SHE74364.1"/>
    </source>
</evidence>
<keyword evidence="5 6" id="KW-0012">Acyltransferase</keyword>
<protein>
    <recommendedName>
        <fullName evidence="6">Dihydrolipoamide acetyltransferase component of pyruvate dehydrogenase complex</fullName>
        <ecNumber evidence="6">2.3.1.-</ecNumber>
    </recommendedName>
</protein>
<dbReference type="InterPro" id="IPR036625">
    <property type="entry name" value="E3-bd_dom_sf"/>
</dbReference>
<keyword evidence="3 6" id="KW-0808">Transferase</keyword>
<evidence type="ECO:0000313" key="10">
    <source>
        <dbReference type="Proteomes" id="UP000184251"/>
    </source>
</evidence>
<dbReference type="GO" id="GO:0031405">
    <property type="term" value="F:lipoic acid binding"/>
    <property type="evidence" value="ECO:0007669"/>
    <property type="project" value="TreeGrafter"/>
</dbReference>
<keyword evidence="4 6" id="KW-0450">Lipoyl</keyword>
<feature type="domain" description="Peripheral subunit-binding (PSBD)" evidence="8">
    <location>
        <begin position="128"/>
        <end position="165"/>
    </location>
</feature>
<dbReference type="InterPro" id="IPR011053">
    <property type="entry name" value="Single_hybrid_motif"/>
</dbReference>
<dbReference type="InterPro" id="IPR001078">
    <property type="entry name" value="2-oxoacid_DH_actylTfrase"/>
</dbReference>
<dbReference type="PROSITE" id="PS50968">
    <property type="entry name" value="BIOTINYL_LIPOYL"/>
    <property type="match status" value="1"/>
</dbReference>